<comment type="caution">
    <text evidence="1">The sequence shown here is derived from an EMBL/GenBank/DDBJ whole genome shotgun (WGS) entry which is preliminary data.</text>
</comment>
<sequence length="161" mass="18577">MGFVLNMPNCTTRAQANANDNLVKFKDLLAQRKQLFTEITQPRDELKLLLCDQYDLNGWQFSRIYKRIYELRRLITAQSHSHAWLDTIFRNNLADPPFLEINNVESAIKATCLYDMGLWDGSLCISTTLDPGLQDEMARSAVGLSIRFFRRNAQGAVEFQR</sequence>
<keyword evidence="2" id="KW-1185">Reference proteome</keyword>
<organism evidence="1 2">
    <name type="scientific">Heracleum sosnowskyi</name>
    <dbReference type="NCBI Taxonomy" id="360622"/>
    <lineage>
        <taxon>Eukaryota</taxon>
        <taxon>Viridiplantae</taxon>
        <taxon>Streptophyta</taxon>
        <taxon>Embryophyta</taxon>
        <taxon>Tracheophyta</taxon>
        <taxon>Spermatophyta</taxon>
        <taxon>Magnoliopsida</taxon>
        <taxon>eudicotyledons</taxon>
        <taxon>Gunneridae</taxon>
        <taxon>Pentapetalae</taxon>
        <taxon>asterids</taxon>
        <taxon>campanulids</taxon>
        <taxon>Apiales</taxon>
        <taxon>Apiaceae</taxon>
        <taxon>Apioideae</taxon>
        <taxon>apioid superclade</taxon>
        <taxon>Tordylieae</taxon>
        <taxon>Tordyliinae</taxon>
        <taxon>Heracleum</taxon>
    </lineage>
</organism>
<reference evidence="1" key="2">
    <citation type="submission" date="2023-05" db="EMBL/GenBank/DDBJ databases">
        <authorList>
            <person name="Schelkunov M.I."/>
        </authorList>
    </citation>
    <scope>NUCLEOTIDE SEQUENCE</scope>
    <source>
        <strain evidence="1">Hsosn_3</strain>
        <tissue evidence="1">Leaf</tissue>
    </source>
</reference>
<evidence type="ECO:0000313" key="2">
    <source>
        <dbReference type="Proteomes" id="UP001237642"/>
    </source>
</evidence>
<gene>
    <name evidence="1" type="ORF">POM88_046351</name>
</gene>
<dbReference type="AlphaFoldDB" id="A0AAD8M734"/>
<dbReference type="Proteomes" id="UP001237642">
    <property type="component" value="Unassembled WGS sequence"/>
</dbReference>
<dbReference type="EMBL" id="JAUIZM010000010">
    <property type="protein sequence ID" value="KAK1361877.1"/>
    <property type="molecule type" value="Genomic_DNA"/>
</dbReference>
<protein>
    <submittedName>
        <fullName evidence="1">Uncharacterized protein</fullName>
    </submittedName>
</protein>
<accession>A0AAD8M734</accession>
<name>A0AAD8M734_9APIA</name>
<proteinExistence type="predicted"/>
<reference evidence="1" key="1">
    <citation type="submission" date="2023-02" db="EMBL/GenBank/DDBJ databases">
        <title>Genome of toxic invasive species Heracleum sosnowskyi carries increased number of genes despite the absence of recent whole-genome duplications.</title>
        <authorList>
            <person name="Schelkunov M."/>
            <person name="Shtratnikova V."/>
            <person name="Makarenko M."/>
            <person name="Klepikova A."/>
            <person name="Omelchenko D."/>
            <person name="Novikova G."/>
            <person name="Obukhova E."/>
            <person name="Bogdanov V."/>
            <person name="Penin A."/>
            <person name="Logacheva M."/>
        </authorList>
    </citation>
    <scope>NUCLEOTIDE SEQUENCE</scope>
    <source>
        <strain evidence="1">Hsosn_3</strain>
        <tissue evidence="1">Leaf</tissue>
    </source>
</reference>
<evidence type="ECO:0000313" key="1">
    <source>
        <dbReference type="EMBL" id="KAK1361877.1"/>
    </source>
</evidence>